<gene>
    <name evidence="4" type="ORF">Tco_1125593</name>
</gene>
<evidence type="ECO:0000259" key="3">
    <source>
        <dbReference type="PROSITE" id="PS50089"/>
    </source>
</evidence>
<keyword evidence="1" id="KW-0479">Metal-binding</keyword>
<keyword evidence="5" id="KW-1185">Reference proteome</keyword>
<dbReference type="PROSITE" id="PS50089">
    <property type="entry name" value="ZF_RING_2"/>
    <property type="match status" value="1"/>
</dbReference>
<keyword evidence="2" id="KW-0812">Transmembrane</keyword>
<dbReference type="Proteomes" id="UP001151760">
    <property type="component" value="Unassembled WGS sequence"/>
</dbReference>
<dbReference type="InterPro" id="IPR013083">
    <property type="entry name" value="Znf_RING/FYVE/PHD"/>
</dbReference>
<sequence>MAVLAIRILLALLYFLPEICSIIFLVWLMFYVCLTGDCWNENQDGRNLDDAERSRRIHDVVARELRLQIYLDQQVEGSLDNNVAGRTKDYIYERSTCKNENYDCVICLEEFKEKETVRVVEPCNHLFHKYCLTKWLRQHQTCPTCRHPIPSLSYAPANATIPEV</sequence>
<feature type="transmembrane region" description="Helical" evidence="2">
    <location>
        <begin position="12"/>
        <end position="32"/>
    </location>
</feature>
<comment type="caution">
    <text evidence="4">The sequence shown here is derived from an EMBL/GenBank/DDBJ whole genome shotgun (WGS) entry which is preliminary data.</text>
</comment>
<dbReference type="Gene3D" id="3.30.40.10">
    <property type="entry name" value="Zinc/RING finger domain, C3HC4 (zinc finger)"/>
    <property type="match status" value="1"/>
</dbReference>
<evidence type="ECO:0000256" key="2">
    <source>
        <dbReference type="SAM" id="Phobius"/>
    </source>
</evidence>
<evidence type="ECO:0000256" key="1">
    <source>
        <dbReference type="PROSITE-ProRule" id="PRU00175"/>
    </source>
</evidence>
<dbReference type="SMART" id="SM00184">
    <property type="entry name" value="RING"/>
    <property type="match status" value="1"/>
</dbReference>
<accession>A0ABQ5JCF8</accession>
<reference evidence="4" key="2">
    <citation type="submission" date="2022-01" db="EMBL/GenBank/DDBJ databases">
        <authorList>
            <person name="Yamashiro T."/>
            <person name="Shiraishi A."/>
            <person name="Satake H."/>
            <person name="Nakayama K."/>
        </authorList>
    </citation>
    <scope>NUCLEOTIDE SEQUENCE</scope>
</reference>
<dbReference type="EMBL" id="BQNB010021702">
    <property type="protein sequence ID" value="GJU09163.1"/>
    <property type="molecule type" value="Genomic_DNA"/>
</dbReference>
<protein>
    <submittedName>
        <fullName evidence="4">RING-H2 finger protein ATL16</fullName>
    </submittedName>
</protein>
<keyword evidence="1" id="KW-0862">Zinc</keyword>
<dbReference type="PANTHER" id="PTHR45676:SF41">
    <property type="entry name" value="RING-H2 FINGER PROTEIN ATL66"/>
    <property type="match status" value="1"/>
</dbReference>
<reference evidence="4" key="1">
    <citation type="journal article" date="2022" name="Int. J. Mol. Sci.">
        <title>Draft Genome of Tanacetum Coccineum: Genomic Comparison of Closely Related Tanacetum-Family Plants.</title>
        <authorList>
            <person name="Yamashiro T."/>
            <person name="Shiraishi A."/>
            <person name="Nakayama K."/>
            <person name="Satake H."/>
        </authorList>
    </citation>
    <scope>NUCLEOTIDE SEQUENCE</scope>
</reference>
<dbReference type="CDD" id="cd16454">
    <property type="entry name" value="RING-H2_PA-TM-RING"/>
    <property type="match status" value="1"/>
</dbReference>
<evidence type="ECO:0000313" key="4">
    <source>
        <dbReference type="EMBL" id="GJU09163.1"/>
    </source>
</evidence>
<evidence type="ECO:0000313" key="5">
    <source>
        <dbReference type="Proteomes" id="UP001151760"/>
    </source>
</evidence>
<name>A0ABQ5JCF8_9ASTR</name>
<dbReference type="SUPFAM" id="SSF57850">
    <property type="entry name" value="RING/U-box"/>
    <property type="match status" value="1"/>
</dbReference>
<keyword evidence="1" id="KW-0863">Zinc-finger</keyword>
<dbReference type="PANTHER" id="PTHR45676">
    <property type="entry name" value="RING-H2 FINGER PROTEIN ATL51-RELATED"/>
    <property type="match status" value="1"/>
</dbReference>
<proteinExistence type="predicted"/>
<organism evidence="4 5">
    <name type="scientific">Tanacetum coccineum</name>
    <dbReference type="NCBI Taxonomy" id="301880"/>
    <lineage>
        <taxon>Eukaryota</taxon>
        <taxon>Viridiplantae</taxon>
        <taxon>Streptophyta</taxon>
        <taxon>Embryophyta</taxon>
        <taxon>Tracheophyta</taxon>
        <taxon>Spermatophyta</taxon>
        <taxon>Magnoliopsida</taxon>
        <taxon>eudicotyledons</taxon>
        <taxon>Gunneridae</taxon>
        <taxon>Pentapetalae</taxon>
        <taxon>asterids</taxon>
        <taxon>campanulids</taxon>
        <taxon>Asterales</taxon>
        <taxon>Asteraceae</taxon>
        <taxon>Asteroideae</taxon>
        <taxon>Anthemideae</taxon>
        <taxon>Anthemidinae</taxon>
        <taxon>Tanacetum</taxon>
    </lineage>
</organism>
<dbReference type="InterPro" id="IPR001841">
    <property type="entry name" value="Znf_RING"/>
</dbReference>
<feature type="domain" description="RING-type" evidence="3">
    <location>
        <begin position="104"/>
        <end position="146"/>
    </location>
</feature>
<dbReference type="Pfam" id="PF13639">
    <property type="entry name" value="zf-RING_2"/>
    <property type="match status" value="1"/>
</dbReference>
<keyword evidence="2" id="KW-1133">Transmembrane helix</keyword>
<keyword evidence="2" id="KW-0472">Membrane</keyword>